<dbReference type="AlphaFoldDB" id="A0A3B0U2D4"/>
<sequence length="129" mass="13079">MTKSALAAILAFFAFGSAASATASIFCAAGDNASVSITIGSVAVSSIVGVDIEVGDVFLSTVADRGEQIALLQSFVDAETISIDLGDPNFERIVAQIRLFTAYEGADQAIAGTLLVNGTGAYPLVCEGP</sequence>
<name>A0A3B0U2D4_9ZZZZ</name>
<dbReference type="EMBL" id="UOEQ01000587">
    <property type="protein sequence ID" value="VAW25211.1"/>
    <property type="molecule type" value="Genomic_DNA"/>
</dbReference>
<proteinExistence type="predicted"/>
<evidence type="ECO:0000313" key="1">
    <source>
        <dbReference type="EMBL" id="VAW25211.1"/>
    </source>
</evidence>
<gene>
    <name evidence="1" type="ORF">MNBD_ALPHA11-1929</name>
</gene>
<protein>
    <submittedName>
        <fullName evidence="1">Uncharacterized protein</fullName>
    </submittedName>
</protein>
<accession>A0A3B0U2D4</accession>
<reference evidence="1" key="1">
    <citation type="submission" date="2018-06" db="EMBL/GenBank/DDBJ databases">
        <authorList>
            <person name="Zhirakovskaya E."/>
        </authorList>
    </citation>
    <scope>NUCLEOTIDE SEQUENCE</scope>
</reference>
<organism evidence="1">
    <name type="scientific">hydrothermal vent metagenome</name>
    <dbReference type="NCBI Taxonomy" id="652676"/>
    <lineage>
        <taxon>unclassified sequences</taxon>
        <taxon>metagenomes</taxon>
        <taxon>ecological metagenomes</taxon>
    </lineage>
</organism>